<evidence type="ECO:0000313" key="1">
    <source>
        <dbReference type="EMBL" id="MCX2819285.1"/>
    </source>
</evidence>
<dbReference type="InterPro" id="IPR002753">
    <property type="entry name" value="UPF0058"/>
</dbReference>
<protein>
    <submittedName>
        <fullName evidence="1">UPF0058 family protein</fullName>
    </submittedName>
</protein>
<organism evidence="1 2">
    <name type="scientific">Halorutilus salinus</name>
    <dbReference type="NCBI Taxonomy" id="2487751"/>
    <lineage>
        <taxon>Archaea</taxon>
        <taxon>Methanobacteriati</taxon>
        <taxon>Methanobacteriota</taxon>
        <taxon>Stenosarchaea group</taxon>
        <taxon>Halobacteria</taxon>
        <taxon>Halorutilales</taxon>
        <taxon>Halorutilaceae</taxon>
        <taxon>Halorutilus</taxon>
    </lineage>
</organism>
<dbReference type="Pfam" id="PF01893">
    <property type="entry name" value="UPF0058"/>
    <property type="match status" value="1"/>
</dbReference>
<proteinExistence type="predicted"/>
<comment type="caution">
    <text evidence="1">The sequence shown here is derived from an EMBL/GenBank/DDBJ whole genome shotgun (WGS) entry which is preliminary data.</text>
</comment>
<sequence>MHKDELIHLHSLLVEIKKYFENEEDVEGEAFEDYETLGTSPVHIHKSKSEHKHAIFVLGEELAEKMSEDEWDETGRVGARMEELAEENAD</sequence>
<dbReference type="SUPFAM" id="SSF140371">
    <property type="entry name" value="Vng1086c-like"/>
    <property type="match status" value="1"/>
</dbReference>
<reference evidence="1" key="1">
    <citation type="submission" date="2022-09" db="EMBL/GenBank/DDBJ databases">
        <title>Haloadaptaus new haloarchaeum isolated from saline soil.</title>
        <authorList>
            <person name="Duran-Viseras A."/>
            <person name="Sanchez-Porro C."/>
            <person name="Ventosa A."/>
        </authorList>
    </citation>
    <scope>NUCLEOTIDE SEQUENCE</scope>
    <source>
        <strain evidence="1">F3-133</strain>
    </source>
</reference>
<dbReference type="RefSeq" id="WP_266087422.1">
    <property type="nucleotide sequence ID" value="NZ_RKLV01000007.1"/>
</dbReference>
<name>A0A9Q4C3P1_9EURY</name>
<gene>
    <name evidence="1" type="ORF">EGH25_07960</name>
</gene>
<evidence type="ECO:0000313" key="2">
    <source>
        <dbReference type="Proteomes" id="UP001149411"/>
    </source>
</evidence>
<accession>A0A9Q4C3P1</accession>
<dbReference type="AlphaFoldDB" id="A0A9Q4C3P1"/>
<dbReference type="PANTHER" id="PTHR42203:SF2">
    <property type="entry name" value="UPF0058 PROTEIN MJ1205"/>
    <property type="match status" value="1"/>
</dbReference>
<dbReference type="InterPro" id="IPR036519">
    <property type="entry name" value="UPF0058_sf"/>
</dbReference>
<dbReference type="Proteomes" id="UP001149411">
    <property type="component" value="Unassembled WGS sequence"/>
</dbReference>
<keyword evidence="2" id="KW-1185">Reference proteome</keyword>
<dbReference type="PANTHER" id="PTHR42203">
    <property type="entry name" value="UPF0058 PROTEIN MJ1205"/>
    <property type="match status" value="1"/>
</dbReference>
<dbReference type="Gene3D" id="1.20.1270.110">
    <property type="entry name" value="Uncharacterised protein family UPF0058"/>
    <property type="match status" value="1"/>
</dbReference>
<dbReference type="EMBL" id="RKLV01000007">
    <property type="protein sequence ID" value="MCX2819285.1"/>
    <property type="molecule type" value="Genomic_DNA"/>
</dbReference>